<feature type="chain" id="PRO_5009787826" evidence="2">
    <location>
        <begin position="26"/>
        <end position="305"/>
    </location>
</feature>
<evidence type="ECO:0000256" key="1">
    <source>
        <dbReference type="ARBA" id="ARBA00022729"/>
    </source>
</evidence>
<dbReference type="PANTHER" id="PTHR35936:SF17">
    <property type="entry name" value="ARGININE-BINDING EXTRACELLULAR PROTEIN ARTP"/>
    <property type="match status" value="1"/>
</dbReference>
<evidence type="ECO:0000313" key="4">
    <source>
        <dbReference type="EMBL" id="CTQ69186.1"/>
    </source>
</evidence>
<evidence type="ECO:0000259" key="3">
    <source>
        <dbReference type="SMART" id="SM00062"/>
    </source>
</evidence>
<sequence>MLHPGLKVGSAVLAMLCIAGTAAFAQNCENVRFGDEAERKPQNLSRDIVGQSMDDIQERGFIKIAVYEDFPPFSYEEKGVLKGVDIDIGHLIAKDLGVDARFIATAADENVDGDLRNNVWRGKLIGGQIANVMLHVPYDRELGCRNEMVVLNGQYYNEQLAIAYRKDEYPEDPPVPAYFRFDTVGVENDTLSDFYLSGFARGQLVANMRRFPTTDDAMAALAEGDVMAVMAPLSQIEHGLTDAIAVHLPPFPGLARSSWTLGIAVRHNWRPLSYAVDDAIRYAVEDGRMARIFNDHGLTFTKPDW</sequence>
<keyword evidence="1 2" id="KW-0732">Signal</keyword>
<dbReference type="EMBL" id="CXWC01000005">
    <property type="protein sequence ID" value="CTQ69186.1"/>
    <property type="molecule type" value="Genomic_DNA"/>
</dbReference>
<dbReference type="PANTHER" id="PTHR35936">
    <property type="entry name" value="MEMBRANE-BOUND LYTIC MUREIN TRANSGLYCOSYLASE F"/>
    <property type="match status" value="1"/>
</dbReference>
<keyword evidence="5" id="KW-1185">Reference proteome</keyword>
<dbReference type="AlphaFoldDB" id="A0A0M6ZLF7"/>
<accession>A0A0M6ZLF7</accession>
<dbReference type="InterPro" id="IPR001638">
    <property type="entry name" value="Solute-binding_3/MltF_N"/>
</dbReference>
<dbReference type="GeneID" id="97669450"/>
<feature type="domain" description="Solute-binding protein family 3/N-terminal" evidence="3">
    <location>
        <begin position="61"/>
        <end position="296"/>
    </location>
</feature>
<dbReference type="Pfam" id="PF00497">
    <property type="entry name" value="SBP_bac_3"/>
    <property type="match status" value="1"/>
</dbReference>
<dbReference type="FunFam" id="3.40.190.10:FF:000806">
    <property type="entry name" value="Polar amino acid uptake family ABC transporter, periplasmic substrate-binding protein"/>
    <property type="match status" value="1"/>
</dbReference>
<feature type="signal peptide" evidence="2">
    <location>
        <begin position="1"/>
        <end position="25"/>
    </location>
</feature>
<reference evidence="5" key="1">
    <citation type="submission" date="2015-07" db="EMBL/GenBank/DDBJ databases">
        <authorList>
            <person name="Rodrigo-Torres Lidia"/>
            <person name="Arahal R.David."/>
        </authorList>
    </citation>
    <scope>NUCLEOTIDE SEQUENCE [LARGE SCALE GENOMIC DNA]</scope>
    <source>
        <strain evidence="5">CECT 5096</strain>
    </source>
</reference>
<dbReference type="Proteomes" id="UP000049983">
    <property type="component" value="Unassembled WGS sequence"/>
</dbReference>
<dbReference type="Gene3D" id="3.40.190.10">
    <property type="entry name" value="Periplasmic binding protein-like II"/>
    <property type="match status" value="2"/>
</dbReference>
<evidence type="ECO:0000313" key="5">
    <source>
        <dbReference type="Proteomes" id="UP000049983"/>
    </source>
</evidence>
<evidence type="ECO:0000256" key="2">
    <source>
        <dbReference type="SAM" id="SignalP"/>
    </source>
</evidence>
<organism evidence="4 5">
    <name type="scientific">Roseibium album</name>
    <dbReference type="NCBI Taxonomy" id="311410"/>
    <lineage>
        <taxon>Bacteria</taxon>
        <taxon>Pseudomonadati</taxon>
        <taxon>Pseudomonadota</taxon>
        <taxon>Alphaproteobacteria</taxon>
        <taxon>Hyphomicrobiales</taxon>
        <taxon>Stappiaceae</taxon>
        <taxon>Roseibium</taxon>
    </lineage>
</organism>
<protein>
    <submittedName>
        <fullName evidence="4">Cystine transporter subunit</fullName>
    </submittedName>
</protein>
<name>A0A0M6ZLF7_9HYPH</name>
<proteinExistence type="predicted"/>
<dbReference type="SMART" id="SM00062">
    <property type="entry name" value="PBPb"/>
    <property type="match status" value="1"/>
</dbReference>
<dbReference type="SUPFAM" id="SSF53850">
    <property type="entry name" value="Periplasmic binding protein-like II"/>
    <property type="match status" value="1"/>
</dbReference>
<gene>
    <name evidence="4" type="ORF">LA5096_02053</name>
</gene>
<dbReference type="RefSeq" id="WP_055391719.1">
    <property type="nucleotide sequence ID" value="NZ_CXWA01000017.1"/>
</dbReference>
<dbReference type="STRING" id="311410.LA5095_06091"/>